<proteinExistence type="predicted"/>
<reference evidence="1" key="1">
    <citation type="submission" date="2020-07" db="EMBL/GenBank/DDBJ databases">
        <title>Multicomponent nature underlies the extraordinary mechanical properties of spider dragline silk.</title>
        <authorList>
            <person name="Kono N."/>
            <person name="Nakamura H."/>
            <person name="Mori M."/>
            <person name="Yoshida Y."/>
            <person name="Ohtoshi R."/>
            <person name="Malay A.D."/>
            <person name="Moran D.A.P."/>
            <person name="Tomita M."/>
            <person name="Numata K."/>
            <person name="Arakawa K."/>
        </authorList>
    </citation>
    <scope>NUCLEOTIDE SEQUENCE</scope>
</reference>
<dbReference type="Proteomes" id="UP000887116">
    <property type="component" value="Unassembled WGS sequence"/>
</dbReference>
<name>A0A8X6M5I0_TRICU</name>
<dbReference type="AlphaFoldDB" id="A0A8X6M5I0"/>
<gene>
    <name evidence="1" type="ORF">TNCT_111941</name>
</gene>
<keyword evidence="2" id="KW-1185">Reference proteome</keyword>
<protein>
    <submittedName>
        <fullName evidence="1">Uncharacterized protein</fullName>
    </submittedName>
</protein>
<evidence type="ECO:0000313" key="1">
    <source>
        <dbReference type="EMBL" id="GFR33955.1"/>
    </source>
</evidence>
<evidence type="ECO:0000313" key="2">
    <source>
        <dbReference type="Proteomes" id="UP000887116"/>
    </source>
</evidence>
<dbReference type="EMBL" id="BMAO01029778">
    <property type="protein sequence ID" value="GFR33955.1"/>
    <property type="molecule type" value="Genomic_DNA"/>
</dbReference>
<sequence length="107" mass="12232">MKSISKPVFPYDNAHIYALQNFKPSLMHKNSPTSMGYTFHTYVAQCACLGKYHANTSIKQRHWMVFGNSSVFMECHPTVLHSESSSFGDMTWDSLYVATVLDIDFQQ</sequence>
<organism evidence="1 2">
    <name type="scientific">Trichonephila clavata</name>
    <name type="common">Joro spider</name>
    <name type="synonym">Nephila clavata</name>
    <dbReference type="NCBI Taxonomy" id="2740835"/>
    <lineage>
        <taxon>Eukaryota</taxon>
        <taxon>Metazoa</taxon>
        <taxon>Ecdysozoa</taxon>
        <taxon>Arthropoda</taxon>
        <taxon>Chelicerata</taxon>
        <taxon>Arachnida</taxon>
        <taxon>Araneae</taxon>
        <taxon>Araneomorphae</taxon>
        <taxon>Entelegynae</taxon>
        <taxon>Araneoidea</taxon>
        <taxon>Nephilidae</taxon>
        <taxon>Trichonephila</taxon>
    </lineage>
</organism>
<accession>A0A8X6M5I0</accession>
<comment type="caution">
    <text evidence="1">The sequence shown here is derived from an EMBL/GenBank/DDBJ whole genome shotgun (WGS) entry which is preliminary data.</text>
</comment>